<protein>
    <submittedName>
        <fullName evidence="2">Uncharacterized protein</fullName>
    </submittedName>
</protein>
<gene>
    <name evidence="2" type="ORF">Q8A67_019224</name>
</gene>
<dbReference type="Proteomes" id="UP001187343">
    <property type="component" value="Unassembled WGS sequence"/>
</dbReference>
<sequence length="166" mass="18499">MMGEDTHFLHNVSLNNPTHHHHLPPPVARTTCPPLLVNRGRHLDKQMMGILENGTVLWGSFQSFLSGEGGELHTMREDGERRGEARGRWKTQGEPAQKNTGMRLGRCSWPGSLMVPPIVAVIQGLPSLIYICEPCHSHLQAFVPLRTVRVSDTRAVRAFRIALSAQ</sequence>
<name>A0AA88P9F7_9TELE</name>
<feature type="compositionally biased region" description="Basic and acidic residues" evidence="1">
    <location>
        <begin position="70"/>
        <end position="87"/>
    </location>
</feature>
<reference evidence="2" key="1">
    <citation type="submission" date="2023-08" db="EMBL/GenBank/DDBJ databases">
        <title>Chromosome-level Genome Assembly of mud carp (Cirrhinus molitorella).</title>
        <authorList>
            <person name="Liu H."/>
        </authorList>
    </citation>
    <scope>NUCLEOTIDE SEQUENCE</scope>
    <source>
        <strain evidence="2">Prfri</strain>
        <tissue evidence="2">Muscle</tissue>
    </source>
</reference>
<organism evidence="2 3">
    <name type="scientific">Cirrhinus molitorella</name>
    <name type="common">mud carp</name>
    <dbReference type="NCBI Taxonomy" id="172907"/>
    <lineage>
        <taxon>Eukaryota</taxon>
        <taxon>Metazoa</taxon>
        <taxon>Chordata</taxon>
        <taxon>Craniata</taxon>
        <taxon>Vertebrata</taxon>
        <taxon>Euteleostomi</taxon>
        <taxon>Actinopterygii</taxon>
        <taxon>Neopterygii</taxon>
        <taxon>Teleostei</taxon>
        <taxon>Ostariophysi</taxon>
        <taxon>Cypriniformes</taxon>
        <taxon>Cyprinidae</taxon>
        <taxon>Labeoninae</taxon>
        <taxon>Labeonini</taxon>
        <taxon>Cirrhinus</taxon>
    </lineage>
</organism>
<keyword evidence="3" id="KW-1185">Reference proteome</keyword>
<dbReference type="EMBL" id="JAUYZG010000019">
    <property type="protein sequence ID" value="KAK2878433.1"/>
    <property type="molecule type" value="Genomic_DNA"/>
</dbReference>
<evidence type="ECO:0000313" key="2">
    <source>
        <dbReference type="EMBL" id="KAK2878433.1"/>
    </source>
</evidence>
<feature type="region of interest" description="Disordered" evidence="1">
    <location>
        <begin position="70"/>
        <end position="103"/>
    </location>
</feature>
<accession>A0AA88P9F7</accession>
<comment type="caution">
    <text evidence="2">The sequence shown here is derived from an EMBL/GenBank/DDBJ whole genome shotgun (WGS) entry which is preliminary data.</text>
</comment>
<evidence type="ECO:0000313" key="3">
    <source>
        <dbReference type="Proteomes" id="UP001187343"/>
    </source>
</evidence>
<dbReference type="AlphaFoldDB" id="A0AA88P9F7"/>
<proteinExistence type="predicted"/>
<evidence type="ECO:0000256" key="1">
    <source>
        <dbReference type="SAM" id="MobiDB-lite"/>
    </source>
</evidence>